<name>A0AAV9U7W9_9PEZI</name>
<evidence type="ECO:0000313" key="2">
    <source>
        <dbReference type="Proteomes" id="UP001375240"/>
    </source>
</evidence>
<keyword evidence="2" id="KW-1185">Reference proteome</keyword>
<accession>A0AAV9U7W9</accession>
<evidence type="ECO:0000313" key="1">
    <source>
        <dbReference type="EMBL" id="KAK6335447.1"/>
    </source>
</evidence>
<dbReference type="AlphaFoldDB" id="A0AAV9U7W9"/>
<dbReference type="EMBL" id="JAVHNQ010000012">
    <property type="protein sequence ID" value="KAK6335447.1"/>
    <property type="molecule type" value="Genomic_DNA"/>
</dbReference>
<protein>
    <submittedName>
        <fullName evidence="1">Uncharacterized protein</fullName>
    </submittedName>
</protein>
<gene>
    <name evidence="1" type="ORF">TWF696_002223</name>
</gene>
<dbReference type="Proteomes" id="UP001375240">
    <property type="component" value="Unassembled WGS sequence"/>
</dbReference>
<proteinExistence type="predicted"/>
<sequence length="510" mass="58207">MEIGLIAPLVKTVFTLYDRLETCKDLGHSASALVAQIKALHRSIKILEETAKMRQLNRSFHDNQPLYNDRDPTEQQLGALLKDIDATHEKVEVFFRENGVTLNITQGPNEKWDVRVDKTFKNVMNQDSFQTRLRAFEQRYHALAITVSHLSNALTLHTIQESIADLQPGDRDHAYAPKQRLKDPSLLTRPRTVQANLRGNSECYAPGKRVSGYTESCAIEPAISEEQLQAQTRKTYSESQTWLFQQFENELLAQSFVPENFKIWYLLNKVLLWLGECTPMHSSLNQEEYAANYVSLMKAAWLLSEKIMPFFPAETNLGQFNESVLIEIQYQIHKLQPTEREPPSLESVQEVPLDILKLCLSPGEQANIARTETHCSDDPSEAVIFQRTVQFSGYEREKRLIKVIFDRNDFEGASPWFKSRTMIIDDQKLFLEIDDFTVQTKGGRTQYDRLQTVFTPVFPVTSSGGDLKVLVKGSEVSSGSNKTIEIEFLNQADIENFQHAVSGYAITKTM</sequence>
<reference evidence="1 2" key="1">
    <citation type="submission" date="2019-10" db="EMBL/GenBank/DDBJ databases">
        <authorList>
            <person name="Palmer J.M."/>
        </authorList>
    </citation>
    <scope>NUCLEOTIDE SEQUENCE [LARGE SCALE GENOMIC DNA]</scope>
    <source>
        <strain evidence="1 2">TWF696</strain>
    </source>
</reference>
<comment type="caution">
    <text evidence="1">The sequence shown here is derived from an EMBL/GenBank/DDBJ whole genome shotgun (WGS) entry which is preliminary data.</text>
</comment>
<organism evidence="1 2">
    <name type="scientific">Orbilia brochopaga</name>
    <dbReference type="NCBI Taxonomy" id="3140254"/>
    <lineage>
        <taxon>Eukaryota</taxon>
        <taxon>Fungi</taxon>
        <taxon>Dikarya</taxon>
        <taxon>Ascomycota</taxon>
        <taxon>Pezizomycotina</taxon>
        <taxon>Orbiliomycetes</taxon>
        <taxon>Orbiliales</taxon>
        <taxon>Orbiliaceae</taxon>
        <taxon>Orbilia</taxon>
    </lineage>
</organism>